<accession>A0A0A9GAU5</accession>
<dbReference type="EMBL" id="GBRH01178250">
    <property type="protein sequence ID" value="JAE19646.1"/>
    <property type="molecule type" value="Transcribed_RNA"/>
</dbReference>
<evidence type="ECO:0000313" key="1">
    <source>
        <dbReference type="EMBL" id="JAE19646.1"/>
    </source>
</evidence>
<protein>
    <submittedName>
        <fullName evidence="1">HK1b2</fullName>
    </submittedName>
</protein>
<dbReference type="AlphaFoldDB" id="A0A0A9GAU5"/>
<name>A0A0A9GAU5_ARUDO</name>
<reference evidence="1" key="1">
    <citation type="submission" date="2014-09" db="EMBL/GenBank/DDBJ databases">
        <authorList>
            <person name="Magalhaes I.L.F."/>
            <person name="Oliveira U."/>
            <person name="Santos F.R."/>
            <person name="Vidigal T.H.D.A."/>
            <person name="Brescovit A.D."/>
            <person name="Santos A.J."/>
        </authorList>
    </citation>
    <scope>NUCLEOTIDE SEQUENCE</scope>
    <source>
        <tissue evidence="1">Shoot tissue taken approximately 20 cm above the soil surface</tissue>
    </source>
</reference>
<organism evidence="1">
    <name type="scientific">Arundo donax</name>
    <name type="common">Giant reed</name>
    <name type="synonym">Donax arundinaceus</name>
    <dbReference type="NCBI Taxonomy" id="35708"/>
    <lineage>
        <taxon>Eukaryota</taxon>
        <taxon>Viridiplantae</taxon>
        <taxon>Streptophyta</taxon>
        <taxon>Embryophyta</taxon>
        <taxon>Tracheophyta</taxon>
        <taxon>Spermatophyta</taxon>
        <taxon>Magnoliopsida</taxon>
        <taxon>Liliopsida</taxon>
        <taxon>Poales</taxon>
        <taxon>Poaceae</taxon>
        <taxon>PACMAD clade</taxon>
        <taxon>Arundinoideae</taxon>
        <taxon>Arundineae</taxon>
        <taxon>Arundo</taxon>
    </lineage>
</organism>
<sequence length="98" mass="10924">MSMRQRSNLCGTCRRARASFPLSTHSTFAPNLFNVPEATLRFTLLSSTTSMFLPRSNPRRVPKPSHFSLFNCAIPSAWNRQAASVLAFRGFVITESTA</sequence>
<reference evidence="1" key="2">
    <citation type="journal article" date="2015" name="Data Brief">
        <title>Shoot transcriptome of the giant reed, Arundo donax.</title>
        <authorList>
            <person name="Barrero R.A."/>
            <person name="Guerrero F.D."/>
            <person name="Moolhuijzen P."/>
            <person name="Goolsby J.A."/>
            <person name="Tidwell J."/>
            <person name="Bellgard S.E."/>
            <person name="Bellgard M.I."/>
        </authorList>
    </citation>
    <scope>NUCLEOTIDE SEQUENCE</scope>
    <source>
        <tissue evidence="1">Shoot tissue taken approximately 20 cm above the soil surface</tissue>
    </source>
</reference>
<proteinExistence type="predicted"/>